<accession>A0A9D3ZI03</accession>
<comment type="caution">
    <text evidence="1">The sequence shown here is derived from an EMBL/GenBank/DDBJ whole genome shotgun (WGS) entry which is preliminary data.</text>
</comment>
<evidence type="ECO:0008006" key="3">
    <source>
        <dbReference type="Google" id="ProtNLM"/>
    </source>
</evidence>
<protein>
    <recommendedName>
        <fullName evidence="3">Retrotransposon gag domain-containing protein</fullName>
    </recommendedName>
</protein>
<dbReference type="AlphaFoldDB" id="A0A9D3ZI03"/>
<dbReference type="Proteomes" id="UP000828251">
    <property type="component" value="Unassembled WGS sequence"/>
</dbReference>
<organism evidence="1 2">
    <name type="scientific">Gossypium stocksii</name>
    <dbReference type="NCBI Taxonomy" id="47602"/>
    <lineage>
        <taxon>Eukaryota</taxon>
        <taxon>Viridiplantae</taxon>
        <taxon>Streptophyta</taxon>
        <taxon>Embryophyta</taxon>
        <taxon>Tracheophyta</taxon>
        <taxon>Spermatophyta</taxon>
        <taxon>Magnoliopsida</taxon>
        <taxon>eudicotyledons</taxon>
        <taxon>Gunneridae</taxon>
        <taxon>Pentapetalae</taxon>
        <taxon>rosids</taxon>
        <taxon>malvids</taxon>
        <taxon>Malvales</taxon>
        <taxon>Malvaceae</taxon>
        <taxon>Malvoideae</taxon>
        <taxon>Gossypium</taxon>
    </lineage>
</organism>
<keyword evidence="2" id="KW-1185">Reference proteome</keyword>
<dbReference type="OrthoDB" id="1737504at2759"/>
<proteinExistence type="predicted"/>
<evidence type="ECO:0000313" key="1">
    <source>
        <dbReference type="EMBL" id="KAH1038098.1"/>
    </source>
</evidence>
<dbReference type="EMBL" id="JAIQCV010000012">
    <property type="protein sequence ID" value="KAH1038098.1"/>
    <property type="molecule type" value="Genomic_DNA"/>
</dbReference>
<evidence type="ECO:0000313" key="2">
    <source>
        <dbReference type="Proteomes" id="UP000828251"/>
    </source>
</evidence>
<sequence length="75" mass="8469">MSPRRGMSLSRGSICAFDQLANMSMSQFLANKNLQQSWAYLMSIHQKEGKSFYDFVKRFNAATIITKGDSNDLAI</sequence>
<reference evidence="1 2" key="1">
    <citation type="journal article" date="2021" name="Plant Biotechnol. J.">
        <title>Multi-omics assisted identification of the key and species-specific regulatory components of drought-tolerant mechanisms in Gossypium stocksii.</title>
        <authorList>
            <person name="Yu D."/>
            <person name="Ke L."/>
            <person name="Zhang D."/>
            <person name="Wu Y."/>
            <person name="Sun Y."/>
            <person name="Mei J."/>
            <person name="Sun J."/>
            <person name="Sun Y."/>
        </authorList>
    </citation>
    <scope>NUCLEOTIDE SEQUENCE [LARGE SCALE GENOMIC DNA]</scope>
    <source>
        <strain evidence="2">cv. E1</strain>
        <tissue evidence="1">Leaf</tissue>
    </source>
</reference>
<name>A0A9D3ZI03_9ROSI</name>
<gene>
    <name evidence="1" type="ORF">J1N35_039841</name>
</gene>